<name>A0AAW1DEE5_9HEMI</name>
<dbReference type="EMBL" id="JAPXFL010000003">
    <property type="protein sequence ID" value="KAK9508493.1"/>
    <property type="molecule type" value="Genomic_DNA"/>
</dbReference>
<dbReference type="Proteomes" id="UP001461498">
    <property type="component" value="Unassembled WGS sequence"/>
</dbReference>
<accession>A0AAW1DEE5</accession>
<keyword evidence="2" id="KW-1185">Reference proteome</keyword>
<organism evidence="1 2">
    <name type="scientific">Rhynocoris fuscipes</name>
    <dbReference type="NCBI Taxonomy" id="488301"/>
    <lineage>
        <taxon>Eukaryota</taxon>
        <taxon>Metazoa</taxon>
        <taxon>Ecdysozoa</taxon>
        <taxon>Arthropoda</taxon>
        <taxon>Hexapoda</taxon>
        <taxon>Insecta</taxon>
        <taxon>Pterygota</taxon>
        <taxon>Neoptera</taxon>
        <taxon>Paraneoptera</taxon>
        <taxon>Hemiptera</taxon>
        <taxon>Heteroptera</taxon>
        <taxon>Panheteroptera</taxon>
        <taxon>Cimicomorpha</taxon>
        <taxon>Reduviidae</taxon>
        <taxon>Harpactorinae</taxon>
        <taxon>Harpactorini</taxon>
        <taxon>Rhynocoris</taxon>
    </lineage>
</organism>
<sequence length="142" mass="15866">MKCTEAFSALWPDEQLIINKEKIEALLKVVLGDLYNDDVSRVLIDAMGPDENGNVTLENFFHTFSLDCWSHDSLAAMQLVLTNSPEVINQVANWKSVLKTLGFDLGDLEVQQLINKANECAKEILKLALEKSSTATEVNRNL</sequence>
<dbReference type="AlphaFoldDB" id="A0AAW1DEE5"/>
<gene>
    <name evidence="1" type="ORF">O3M35_006038</name>
</gene>
<evidence type="ECO:0000313" key="2">
    <source>
        <dbReference type="Proteomes" id="UP001461498"/>
    </source>
</evidence>
<comment type="caution">
    <text evidence="1">The sequence shown here is derived from an EMBL/GenBank/DDBJ whole genome shotgun (WGS) entry which is preliminary data.</text>
</comment>
<reference evidence="1 2" key="1">
    <citation type="submission" date="2022-12" db="EMBL/GenBank/DDBJ databases">
        <title>Chromosome-level genome assembly of true bugs.</title>
        <authorList>
            <person name="Ma L."/>
            <person name="Li H."/>
        </authorList>
    </citation>
    <scope>NUCLEOTIDE SEQUENCE [LARGE SCALE GENOMIC DNA]</scope>
    <source>
        <strain evidence="1">Lab_2022b</strain>
    </source>
</reference>
<proteinExistence type="predicted"/>
<evidence type="ECO:0000313" key="1">
    <source>
        <dbReference type="EMBL" id="KAK9508493.1"/>
    </source>
</evidence>
<protein>
    <submittedName>
        <fullName evidence="1">Uncharacterized protein</fullName>
    </submittedName>
</protein>
<dbReference type="SUPFAM" id="SSF47473">
    <property type="entry name" value="EF-hand"/>
    <property type="match status" value="1"/>
</dbReference>
<dbReference type="InterPro" id="IPR011992">
    <property type="entry name" value="EF-hand-dom_pair"/>
</dbReference>